<evidence type="ECO:0000313" key="2">
    <source>
        <dbReference type="EMBL" id="GFR32742.1"/>
    </source>
</evidence>
<comment type="caution">
    <text evidence="2">The sequence shown here is derived from an EMBL/GenBank/DDBJ whole genome shotgun (WGS) entry which is preliminary data.</text>
</comment>
<dbReference type="EMBL" id="BMAO01026616">
    <property type="protein sequence ID" value="GFR11011.1"/>
    <property type="molecule type" value="Genomic_DNA"/>
</dbReference>
<accession>A0A8X6M5F8</accession>
<organism evidence="2 3">
    <name type="scientific">Trichonephila clavata</name>
    <name type="common">Joro spider</name>
    <name type="synonym">Nephila clavata</name>
    <dbReference type="NCBI Taxonomy" id="2740835"/>
    <lineage>
        <taxon>Eukaryota</taxon>
        <taxon>Metazoa</taxon>
        <taxon>Ecdysozoa</taxon>
        <taxon>Arthropoda</taxon>
        <taxon>Chelicerata</taxon>
        <taxon>Arachnida</taxon>
        <taxon>Araneae</taxon>
        <taxon>Araneomorphae</taxon>
        <taxon>Entelegynae</taxon>
        <taxon>Araneoidea</taxon>
        <taxon>Nephilidae</taxon>
        <taxon>Trichonephila</taxon>
    </lineage>
</organism>
<reference evidence="2" key="1">
    <citation type="submission" date="2020-07" db="EMBL/GenBank/DDBJ databases">
        <title>Multicomponent nature underlies the extraordinary mechanical properties of spider dragline silk.</title>
        <authorList>
            <person name="Kono N."/>
            <person name="Nakamura H."/>
            <person name="Mori M."/>
            <person name="Yoshida Y."/>
            <person name="Ohtoshi R."/>
            <person name="Malay A.D."/>
            <person name="Moran D.A.P."/>
            <person name="Tomita M."/>
            <person name="Numata K."/>
            <person name="Arakawa K."/>
        </authorList>
    </citation>
    <scope>NUCLEOTIDE SEQUENCE</scope>
</reference>
<dbReference type="Proteomes" id="UP000887116">
    <property type="component" value="Unassembled WGS sequence"/>
</dbReference>
<protein>
    <submittedName>
        <fullName evidence="2">Uncharacterized protein</fullName>
    </submittedName>
</protein>
<keyword evidence="3" id="KW-1185">Reference proteome</keyword>
<name>A0A8X6M5F8_TRICU</name>
<dbReference type="AlphaFoldDB" id="A0A8X6M5F8"/>
<dbReference type="OrthoDB" id="6438955at2759"/>
<proteinExistence type="predicted"/>
<sequence length="89" mass="10348">MLQYLNPEFPTDYRSYGIQFGISQTSVTGDLENNSFFSDFSWKKVHPTNCFARYTPCLPEKNMSEIAFQMDELQKNKLHCEMCMCAVLS</sequence>
<evidence type="ECO:0000313" key="1">
    <source>
        <dbReference type="EMBL" id="GFR11011.1"/>
    </source>
</evidence>
<dbReference type="EMBL" id="BMAO01039630">
    <property type="protein sequence ID" value="GFR32742.1"/>
    <property type="molecule type" value="Genomic_DNA"/>
</dbReference>
<evidence type="ECO:0000313" key="3">
    <source>
        <dbReference type="Proteomes" id="UP000887116"/>
    </source>
</evidence>
<gene>
    <name evidence="1" type="ORF">TNCT_107511</name>
    <name evidence="2" type="ORF">TNCT_200981</name>
</gene>